<dbReference type="Pfam" id="PF13976">
    <property type="entry name" value="gag_pre-integrs"/>
    <property type="match status" value="1"/>
</dbReference>
<feature type="compositionally biased region" description="Basic and acidic residues" evidence="4">
    <location>
        <begin position="2022"/>
        <end position="2046"/>
    </location>
</feature>
<dbReference type="EMBL" id="BKCJ010005985">
    <property type="protein sequence ID" value="GEU69713.1"/>
    <property type="molecule type" value="Genomic_DNA"/>
</dbReference>
<feature type="region of interest" description="Disordered" evidence="4">
    <location>
        <begin position="2022"/>
        <end position="2082"/>
    </location>
</feature>
<dbReference type="Gene3D" id="4.10.60.10">
    <property type="entry name" value="Zinc finger, CCHC-type"/>
    <property type="match status" value="1"/>
</dbReference>
<feature type="region of interest" description="Disordered" evidence="4">
    <location>
        <begin position="3169"/>
        <end position="3212"/>
    </location>
</feature>
<dbReference type="PROSITE" id="PS50158">
    <property type="entry name" value="ZF_CCHC"/>
    <property type="match status" value="1"/>
</dbReference>
<dbReference type="InterPro" id="IPR036397">
    <property type="entry name" value="RNaseH_sf"/>
</dbReference>
<keyword evidence="2" id="KW-0862">Zinc</keyword>
<feature type="non-terminal residue" evidence="6">
    <location>
        <position position="3289"/>
    </location>
</feature>
<evidence type="ECO:0000313" key="6">
    <source>
        <dbReference type="EMBL" id="GEU69713.1"/>
    </source>
</evidence>
<keyword evidence="1" id="KW-0645">Protease</keyword>
<proteinExistence type="predicted"/>
<keyword evidence="2" id="KW-0863">Zinc-finger</keyword>
<dbReference type="Pfam" id="PF25597">
    <property type="entry name" value="SH3_retrovirus"/>
    <property type="match status" value="1"/>
</dbReference>
<evidence type="ECO:0000259" key="5">
    <source>
        <dbReference type="PROSITE" id="PS50158"/>
    </source>
</evidence>
<dbReference type="GO" id="GO:0003676">
    <property type="term" value="F:nucleic acid binding"/>
    <property type="evidence" value="ECO:0007669"/>
    <property type="project" value="InterPro"/>
</dbReference>
<feature type="compositionally biased region" description="Basic and acidic residues" evidence="4">
    <location>
        <begin position="2796"/>
        <end position="2812"/>
    </location>
</feature>
<dbReference type="CDD" id="cd09272">
    <property type="entry name" value="RNase_HI_RT_Ty1"/>
    <property type="match status" value="3"/>
</dbReference>
<feature type="region of interest" description="Disordered" evidence="4">
    <location>
        <begin position="2781"/>
        <end position="2825"/>
    </location>
</feature>
<feature type="domain" description="CCHC-type" evidence="5">
    <location>
        <begin position="498"/>
        <end position="512"/>
    </location>
</feature>
<dbReference type="PANTHER" id="PTHR11439:SF495">
    <property type="entry name" value="REVERSE TRANSCRIPTASE, RNA-DEPENDENT DNA POLYMERASE-RELATED"/>
    <property type="match status" value="1"/>
</dbReference>
<keyword evidence="2" id="KW-0479">Metal-binding</keyword>
<feature type="coiled-coil region" evidence="3">
    <location>
        <begin position="3247"/>
        <end position="3288"/>
    </location>
</feature>
<evidence type="ECO:0000256" key="3">
    <source>
        <dbReference type="SAM" id="Coils"/>
    </source>
</evidence>
<name>A0A6L2M6R5_TANCI</name>
<dbReference type="InterPro" id="IPR001878">
    <property type="entry name" value="Znf_CCHC"/>
</dbReference>
<dbReference type="Pfam" id="PF22936">
    <property type="entry name" value="Pol_BBD"/>
    <property type="match status" value="1"/>
</dbReference>
<dbReference type="InterPro" id="IPR054722">
    <property type="entry name" value="PolX-like_BBD"/>
</dbReference>
<evidence type="ECO:0000256" key="1">
    <source>
        <dbReference type="ARBA" id="ARBA00022750"/>
    </source>
</evidence>
<feature type="region of interest" description="Disordered" evidence="4">
    <location>
        <begin position="2628"/>
        <end position="2651"/>
    </location>
</feature>
<dbReference type="InterPro" id="IPR025724">
    <property type="entry name" value="GAG-pre-integrase_dom"/>
</dbReference>
<keyword evidence="3" id="KW-0175">Coiled coil</keyword>
<keyword evidence="1" id="KW-0064">Aspartyl protease</keyword>
<accession>A0A6L2M6R5</accession>
<sequence length="3289" mass="378386">MIIALKWIYKVKLDEYGDVLKNKARLVAKGYQQEEGIDFEESFAPVAQLEAICIFIANAASKNMTIYQMHVKTAFLNGELKEEVYVSQPEGFVDPDDLTHVYRLKKALYGLKQAPQAWYDTLSRFLLDNKFSKGAVDPTLFTQKTDKHILLVQIYVDDITFASTDLKACDIFSNKTSSKFQMAMMGQMSFFLDTAMALMAYADADHAGCQDTRRSTSGSDRFLGDKLHSRSKHIDICHHFIRKQVEKGVVELYFMTTDYQLADIFTKALPRQRFEFILLRLSMKKDIYAAVDSCESAQEIWLRVQQMMKGSDIGIQEKKAKLFNEWESNLKFLNNLQPEWSRHVTIVHQTKDLHTTDYTQLYDFMKYNQKENYMQQPMLNPEDITDPTTAMNMTLALMAKAFKLNYSTPTNNNQMISSNPRNRQIAQPGMNMGQDRQMQMVGGNGENQFRQYDGQNVGNLNGYNAVHNVGNQNLHGNGNLVVARAEGNAAGYNGNQIRCYNCRGVGHFARNCTVRPRRRDAAYLQTQLLIAQKEEAGIQLQAEEFDLMAVATYLDEIEEVNANSEVHDYENCYDNEIFNMFTQEEHYTELFEPIPEPHQVLHNDNYIISEDSSMEQSGGTVEQHPANVEETRALYDSLYQNLAIEVEKVSTVSRNLKETNADLTTELARFKNQEKCFEISQEKYDKLERCYQHSVYQEQCLSKKINALHLSFDKQIMTLNEEISALNKHLSKEKSSVSFLLEEKKKLKSDFKIREDELLDKQIQLEKKIKELAKFVGDFKSLAKEVDESLAKHKTLKLEIERLLRAVVNQDIMFVVKKASVVDTPNLQTELERTKERFENCIIKKVNEYAKLWNDWYKKCDEFKYEKISYDKAYKDMQQKIEWLQAQLRDLKGKRVDNTKTRRPSPRSNTKNDRVPYASKSSQSKNKEVQVEEHHRNLLLSKNKKHMSSACNNINLDSQNVISKVVCVMCKQCLISVNHDVIQICLWCVDSGCSKHMTENLMLLINFVWKFMGTVRFENDHVAGIMGFGDLQWGNILITRVYFVEGLGHNLFSVGQFCDLDLEVAFRRNVCFVRNLEGVDLLKGDRSANLYTINLHEMVSASSICLMARASSTKSWLWHQRLSHLNFDTINDLAKNDLVSCLPKFKYHKEHLCPSCEQGKSKRASHPPKPVPNSRQRLHLLHMDLCGPMRIASINGKRYVLVIVDDYSRYTWTLVEVARTMLIFSRAPLFLWAEAIATACFTQNHSIIHCRFNKTPYELINGRKPDISFLHVFGALCYPKNDREDIGKLDAKGDISFFIGYSADSYAYRVYNRRTKKIMETMNVSFDELSAMAFKQCSSKPGFQSMTSGQISSGLDLIYAPSTVTTQQPTEDSAPTSTISSFQATNFPNTSIDVDELNLQQQHAHQQGIQAHLQSKTVADNVPNDMFDGNTFVNPFANPSTSTAESSSSQNVDPSNMHTFYQPYPHEFQWSKDHPLEQHDEEQTVIRNKSRLVVRGYRQEEGIDFEESFAPVTRMEAIRIFLAYAAHISFSVFQMDVKTAFLYGSLKEDVYVYQPAGFIDADHPSYVYKLKKALYGLKQAPRAWYDELSTFLLQNHFFKGTIDPTLFIRRFNDDILVVQVYVDDIFFGSTHHRYIQLFSDLMKSRFEISMIGEMTFFLGLQVNQSPCGIFINQSKYVLEILKKYGMESCDPVGTPMYIKDKLDLDQNETPVDATKYRSMIGALMYLTSSRPDIVHTTCLCARYQAKPTEKHLKEVKRIFCYLQGTVNTGLWYTKDSGFELTGFLDVDYAGCKDTFKSTSDGAQFLGEKLVSWSSKKQDCTALSIAEAEYVSLSACCAQVLWMQTQLTGYGFHFNKIPIYCDSKSAISISCNPVQHSRTKHIAVRYHFIKGHVEKGTIELYFVKTDYQLADLFTKALPADRFNYLVRHLARAKRIYPGTLPLDRLEVLGSDDGVTTSLQLSRNSRPLMLDHQDKHMMKAQVHVLKSSPISNVQPLPQRKHFCQIYQMIKHMLRGRLLESFQDREHEGGDTRTQDEFTYKPRIHDNRNVRRQNRNQAFNAINRNDESNQIVQRVPRTESNQERDETLEELTAIVIMMACIQPADDNTVTEPNYDAKAISELAKKAFKERENRYLEDIVDLEEKLSSHDRIVYKMGQLIQTIHMLEKTPNKVYGPFLKSGLCYQNLKRLKKAIAAQPKMYHGEILYSTKLKIDSSDSKETLKDAEESRLKMKNKMVQLDYDKLNALYETFIPQKEPSVEQTYFSFPSTSHECSVSNEVITELQIPKIPNESKLLTSYRESNLYTILVSELAASSPVCLMSKATSIKSWLWHQRLSYLNFGKMKLKVDIGIFISYSESSRGPKLNWSTFQDSSKELNEILSQQDLDNLFGPLYEEYYAQSTSEVLNNSVANTLDVLETHYDEHFQEDIAELDENTSMHSFEILAFKEAELSLNYQNPSNMHEFHQQHRYTDKWIKNHPIKQVIGDLPSQFKQEIDSKLMQSYVYVWEFVPLPEGRHAIKVKCLWKNKMDAENTIIQNKSCHIEKGYSQQDIIDFEESFAPVARLEAIRIFMAYVAHKNFTIYQMDVKIAFLNGPLKEEVFVSHPDGIVDPDFPNHVYHLKKALYDIKQAPRARHAQLRNTSKRSKGSFGTSDNPLTRDCGTRKILDLRTKYQLADLFTKALPRERFEYLVYRIGLDEFANKHVVENYDAKTSETKPKDVRKNTDAPIVEEWVLDDEDEEVIQPKTMKKLMEDMLLLEVTPKEAKSLARVHSLMVLQTADLPFSKNLKNSQDNGFQPSSDSGKKVDEDPSKGSKCQEQEQEDNVNSTNNVNAASTNEVNAVSENISSELPFDLNTLDLEYISTFNLSNHPLDQVIEDLHLTTQTRNMSKNLEERGFVTTIHQRTNHKDRNCLFTCFLSQEEPKKVSQRKNRQDLVYQKAQRIQVKQKQNGIFINQDKYVAEILKKYRFSEVKNVSTPMETQNPLLKNKDGEEVDVHMYRSKIGSLMYFTSSRPDIMFAVCAYVRYQVNPKVLHLHSMKRIFKYLKGQPKFGFWYLKDSPFDLVAYTDSDYAGASLDRKSTTEGCQFLGCRLISWQCKKQTVVANFTTEAEYVAASMLLAILNNAELMLLVTLKTARKHRRKVTEVPKPSDPIDHVADDVVNEEMDDSLVRADTTTSSLEAEHDSGNINKTQSKETLNESSSQWTNSGGGPKCQDTMGDTIAQTRSENVSKIFNDSLLARVNTPQSDEDSIRLKQLMELCTNLQNRVLDLETTKATQAMEIESLKRRVKNLENKQ</sequence>
<dbReference type="SMART" id="SM00343">
    <property type="entry name" value="ZnF_C2HC"/>
    <property type="match status" value="1"/>
</dbReference>
<feature type="region of interest" description="Disordered" evidence="4">
    <location>
        <begin position="894"/>
        <end position="930"/>
    </location>
</feature>
<dbReference type="SUPFAM" id="SSF56672">
    <property type="entry name" value="DNA/RNA polymerases"/>
    <property type="match status" value="2"/>
</dbReference>
<protein>
    <submittedName>
        <fullName evidence="6">Retrovirus-related Pol polyprotein from transposon TNT 1-94</fullName>
    </submittedName>
</protein>
<evidence type="ECO:0000256" key="4">
    <source>
        <dbReference type="SAM" id="MobiDB-lite"/>
    </source>
</evidence>
<dbReference type="InterPro" id="IPR036875">
    <property type="entry name" value="Znf_CCHC_sf"/>
</dbReference>
<comment type="caution">
    <text evidence="6">The sequence shown here is derived from an EMBL/GenBank/DDBJ whole genome shotgun (WGS) entry which is preliminary data.</text>
</comment>
<dbReference type="SUPFAM" id="SSF57756">
    <property type="entry name" value="Retrovirus zinc finger-like domains"/>
    <property type="match status" value="1"/>
</dbReference>
<feature type="compositionally biased region" description="Polar residues" evidence="4">
    <location>
        <begin position="2781"/>
        <end position="2795"/>
    </location>
</feature>
<dbReference type="PANTHER" id="PTHR11439">
    <property type="entry name" value="GAG-POL-RELATED RETROTRANSPOSON"/>
    <property type="match status" value="1"/>
</dbReference>
<dbReference type="InterPro" id="IPR057670">
    <property type="entry name" value="SH3_retrovirus"/>
</dbReference>
<dbReference type="Pfam" id="PF07727">
    <property type="entry name" value="RVT_2"/>
    <property type="match status" value="3"/>
</dbReference>
<organism evidence="6">
    <name type="scientific">Tanacetum cinerariifolium</name>
    <name type="common">Dalmatian daisy</name>
    <name type="synonym">Chrysanthemum cinerariifolium</name>
    <dbReference type="NCBI Taxonomy" id="118510"/>
    <lineage>
        <taxon>Eukaryota</taxon>
        <taxon>Viridiplantae</taxon>
        <taxon>Streptophyta</taxon>
        <taxon>Embryophyta</taxon>
        <taxon>Tracheophyta</taxon>
        <taxon>Spermatophyta</taxon>
        <taxon>Magnoliopsida</taxon>
        <taxon>eudicotyledons</taxon>
        <taxon>Gunneridae</taxon>
        <taxon>Pentapetalae</taxon>
        <taxon>asterids</taxon>
        <taxon>campanulids</taxon>
        <taxon>Asterales</taxon>
        <taxon>Asteraceae</taxon>
        <taxon>Asteroideae</taxon>
        <taxon>Anthemideae</taxon>
        <taxon>Anthemidinae</taxon>
        <taxon>Tanacetum</taxon>
    </lineage>
</organism>
<dbReference type="Pfam" id="PF00098">
    <property type="entry name" value="zf-CCHC"/>
    <property type="match status" value="1"/>
</dbReference>
<dbReference type="SUPFAM" id="SSF53098">
    <property type="entry name" value="Ribonuclease H-like"/>
    <property type="match status" value="1"/>
</dbReference>
<keyword evidence="1" id="KW-0378">Hydrolase</keyword>
<dbReference type="GO" id="GO:0004190">
    <property type="term" value="F:aspartic-type endopeptidase activity"/>
    <property type="evidence" value="ECO:0007669"/>
    <property type="project" value="UniProtKB-KW"/>
</dbReference>
<dbReference type="InterPro" id="IPR043502">
    <property type="entry name" value="DNA/RNA_pol_sf"/>
</dbReference>
<dbReference type="Gene3D" id="3.30.420.10">
    <property type="entry name" value="Ribonuclease H-like superfamily/Ribonuclease H"/>
    <property type="match status" value="1"/>
</dbReference>
<evidence type="ECO:0000256" key="2">
    <source>
        <dbReference type="PROSITE-ProRule" id="PRU00047"/>
    </source>
</evidence>
<gene>
    <name evidence="6" type="ORF">Tci_041691</name>
</gene>
<dbReference type="GO" id="GO:0008270">
    <property type="term" value="F:zinc ion binding"/>
    <property type="evidence" value="ECO:0007669"/>
    <property type="project" value="UniProtKB-KW"/>
</dbReference>
<feature type="compositionally biased region" description="Basic and acidic residues" evidence="4">
    <location>
        <begin position="2073"/>
        <end position="2082"/>
    </location>
</feature>
<feature type="compositionally biased region" description="Basic residues" evidence="4">
    <location>
        <begin position="2628"/>
        <end position="2641"/>
    </location>
</feature>
<dbReference type="InterPro" id="IPR012337">
    <property type="entry name" value="RNaseH-like_sf"/>
</dbReference>
<reference evidence="6" key="1">
    <citation type="journal article" date="2019" name="Sci. Rep.">
        <title>Draft genome of Tanacetum cinerariifolium, the natural source of mosquito coil.</title>
        <authorList>
            <person name="Yamashiro T."/>
            <person name="Shiraishi A."/>
            <person name="Satake H."/>
            <person name="Nakayama K."/>
        </authorList>
    </citation>
    <scope>NUCLEOTIDE SEQUENCE</scope>
</reference>
<dbReference type="InterPro" id="IPR013103">
    <property type="entry name" value="RVT_2"/>
</dbReference>